<comment type="caution">
    <text evidence="2">The sequence shown here is derived from an EMBL/GenBank/DDBJ whole genome shotgun (WGS) entry which is preliminary data.</text>
</comment>
<name>A0A843WAD1_COLES</name>
<accession>A0A843WAD1</accession>
<evidence type="ECO:0000313" key="3">
    <source>
        <dbReference type="Proteomes" id="UP000652761"/>
    </source>
</evidence>
<dbReference type="Pfam" id="PF03017">
    <property type="entry name" value="Transposase_23"/>
    <property type="match status" value="1"/>
</dbReference>
<sequence>MNHLGNRRSLLIDAFDGVPMPQEPPLHPRRWSPALTPCEPPQEPLVSIFFSWNFHIAGQRSSCIDPRQQRPPYAHAWMPPLPPSCSASQLQPPPAFASSSIDFFITSRNSIIVHLFYVTHRHTVGPLEGAWISEAYKRMQSGDGENISTTVQRGLKKRGRNDDNLNVRGKVMVYLKSFKKSLVIVALATIESKDPLKKVGGCNLRCEYWEVAINVALVYNEPLSRPYGQFKTIGDAIGTIIALPSTLWFCVVDDKTIVVDLGLTARACR</sequence>
<dbReference type="InterPro" id="IPR004264">
    <property type="entry name" value="Transposase_23"/>
</dbReference>
<dbReference type="AlphaFoldDB" id="A0A843WAD1"/>
<dbReference type="EMBL" id="NMUH01003292">
    <property type="protein sequence ID" value="MQM04836.1"/>
    <property type="molecule type" value="Genomic_DNA"/>
</dbReference>
<gene>
    <name evidence="2" type="ORF">Taro_037643</name>
</gene>
<dbReference type="Proteomes" id="UP000652761">
    <property type="component" value="Unassembled WGS sequence"/>
</dbReference>
<evidence type="ECO:0000259" key="1">
    <source>
        <dbReference type="Pfam" id="PF03017"/>
    </source>
</evidence>
<proteinExistence type="predicted"/>
<organism evidence="2 3">
    <name type="scientific">Colocasia esculenta</name>
    <name type="common">Wild taro</name>
    <name type="synonym">Arum esculentum</name>
    <dbReference type="NCBI Taxonomy" id="4460"/>
    <lineage>
        <taxon>Eukaryota</taxon>
        <taxon>Viridiplantae</taxon>
        <taxon>Streptophyta</taxon>
        <taxon>Embryophyta</taxon>
        <taxon>Tracheophyta</taxon>
        <taxon>Spermatophyta</taxon>
        <taxon>Magnoliopsida</taxon>
        <taxon>Liliopsida</taxon>
        <taxon>Araceae</taxon>
        <taxon>Aroideae</taxon>
        <taxon>Colocasieae</taxon>
        <taxon>Colocasia</taxon>
    </lineage>
</organism>
<protein>
    <recommendedName>
        <fullName evidence="1">Transposase Tnp1/En/Spm-like domain-containing protein</fullName>
    </recommendedName>
</protein>
<keyword evidence="3" id="KW-1185">Reference proteome</keyword>
<reference evidence="2" key="1">
    <citation type="submission" date="2017-07" db="EMBL/GenBank/DDBJ databases">
        <title>Taro Niue Genome Assembly and Annotation.</title>
        <authorList>
            <person name="Atibalentja N."/>
            <person name="Keating K."/>
            <person name="Fields C.J."/>
        </authorList>
    </citation>
    <scope>NUCLEOTIDE SEQUENCE</scope>
    <source>
        <strain evidence="2">Niue_2</strain>
        <tissue evidence="2">Leaf</tissue>
    </source>
</reference>
<evidence type="ECO:0000313" key="2">
    <source>
        <dbReference type="EMBL" id="MQM04836.1"/>
    </source>
</evidence>
<feature type="domain" description="Transposase Tnp1/En/Spm-like" evidence="1">
    <location>
        <begin position="173"/>
        <end position="237"/>
    </location>
</feature>